<protein>
    <submittedName>
        <fullName evidence="1">Uncharacterized protein</fullName>
    </submittedName>
</protein>
<reference evidence="1" key="1">
    <citation type="submission" date="2014-12" db="EMBL/GenBank/DDBJ databases">
        <authorList>
            <person name="Jaenicke S."/>
        </authorList>
    </citation>
    <scope>NUCLEOTIDE SEQUENCE [LARGE SCALE GENOMIC DNA]</scope>
    <source>
        <strain evidence="1">CBS1600</strain>
    </source>
</reference>
<sequence length="185" mass="21278">MKKAILDRTMLYPALVVVLLGSQVINVMNAQRSVESMENKYSLKIRKLEELTERVRKGEHVDVAEEMKLVNKTFSRSKAHFSVMGQRVASASKDHTSQQNEDGVSDLVQLLNEAMVETSTVKRDIEHKTEEVKEVIQKDIEKIHQHMQKERELIEYKLDTDQHLLVDTPGDYNNAAKDTKVTKFL</sequence>
<accession>A0A1E4S134</accession>
<proteinExistence type="predicted"/>
<evidence type="ECO:0000313" key="4">
    <source>
        <dbReference type="Proteomes" id="UP000094389"/>
    </source>
</evidence>
<evidence type="ECO:0000313" key="3">
    <source>
        <dbReference type="Proteomes" id="UP000038830"/>
    </source>
</evidence>
<evidence type="ECO:0000313" key="2">
    <source>
        <dbReference type="EMBL" id="ODV73172.1"/>
    </source>
</evidence>
<dbReference type="Proteomes" id="UP000094389">
    <property type="component" value="Unassembled WGS sequence"/>
</dbReference>
<dbReference type="EMBL" id="CDQK01000006">
    <property type="protein sequence ID" value="CEP24384.1"/>
    <property type="molecule type" value="Genomic_DNA"/>
</dbReference>
<reference evidence="2 4" key="3">
    <citation type="journal article" date="2016" name="Proc. Natl. Acad. Sci. U.S.A.">
        <title>Comparative genomics of biotechnologically important yeasts.</title>
        <authorList>
            <person name="Riley R."/>
            <person name="Haridas S."/>
            <person name="Wolfe K.H."/>
            <person name="Lopes M.R."/>
            <person name="Hittinger C.T."/>
            <person name="Goeker M."/>
            <person name="Salamov A.A."/>
            <person name="Wisecaver J.H."/>
            <person name="Long T.M."/>
            <person name="Calvey C.H."/>
            <person name="Aerts A.L."/>
            <person name="Barry K.W."/>
            <person name="Choi C."/>
            <person name="Clum A."/>
            <person name="Coughlan A.Y."/>
            <person name="Deshpande S."/>
            <person name="Douglass A.P."/>
            <person name="Hanson S.J."/>
            <person name="Klenk H.-P."/>
            <person name="LaButti K.M."/>
            <person name="Lapidus A."/>
            <person name="Lindquist E.A."/>
            <person name="Lipzen A.M."/>
            <person name="Meier-Kolthoff J.P."/>
            <person name="Ohm R.A."/>
            <person name="Otillar R.P."/>
            <person name="Pangilinan J.L."/>
            <person name="Peng Y."/>
            <person name="Rokas A."/>
            <person name="Rosa C.A."/>
            <person name="Scheuner C."/>
            <person name="Sibirny A.A."/>
            <person name="Slot J.C."/>
            <person name="Stielow J.B."/>
            <person name="Sun H."/>
            <person name="Kurtzman C.P."/>
            <person name="Blackwell M."/>
            <person name="Grigoriev I.V."/>
            <person name="Jeffries T.W."/>
        </authorList>
    </citation>
    <scope>NUCLEOTIDE SEQUENCE [LARGE SCALE GENOMIC DNA]</scope>
    <source>
        <strain evidence="4">ATCC 18201 / CBS 1600 / BCRC 20928 / JCM 3617 / NBRC 0987 / NRRL Y-1542</strain>
        <strain evidence="2">NRRL Y-1542</strain>
    </source>
</reference>
<dbReference type="OMA" id="HMMMNQP"/>
<dbReference type="EMBL" id="KV453931">
    <property type="protein sequence ID" value="ODV73172.1"/>
    <property type="molecule type" value="Genomic_DNA"/>
</dbReference>
<gene>
    <name evidence="1" type="ORF">BN1211_5194</name>
    <name evidence="2" type="ORF">CYBJADRAFT_173172</name>
</gene>
<organism evidence="1 3">
    <name type="scientific">Cyberlindnera jadinii (strain ATCC 18201 / CBS 1600 / BCRC 20928 / JCM 3617 / NBRC 0987 / NRRL Y-1542)</name>
    <name type="common">Torula yeast</name>
    <name type="synonym">Candida utilis</name>
    <dbReference type="NCBI Taxonomy" id="983966"/>
    <lineage>
        <taxon>Eukaryota</taxon>
        <taxon>Fungi</taxon>
        <taxon>Dikarya</taxon>
        <taxon>Ascomycota</taxon>
        <taxon>Saccharomycotina</taxon>
        <taxon>Saccharomycetes</taxon>
        <taxon>Phaffomycetales</taxon>
        <taxon>Phaffomycetaceae</taxon>
        <taxon>Cyberlindnera</taxon>
    </lineage>
</organism>
<dbReference type="AlphaFoldDB" id="A0A0H5CIK3"/>
<keyword evidence="4" id="KW-1185">Reference proteome</keyword>
<reference evidence="3" key="2">
    <citation type="journal article" date="2015" name="J. Biotechnol.">
        <title>The structure of the Cyberlindnera jadinii genome and its relation to Candida utilis analyzed by the occurrence of single nucleotide polymorphisms.</title>
        <authorList>
            <person name="Rupp O."/>
            <person name="Brinkrolf K."/>
            <person name="Buerth C."/>
            <person name="Kunigo M."/>
            <person name="Schneider J."/>
            <person name="Jaenicke S."/>
            <person name="Goesmann A."/>
            <person name="Puehler A."/>
            <person name="Jaeger K.-E."/>
            <person name="Ernst J.F."/>
        </authorList>
    </citation>
    <scope>NUCLEOTIDE SEQUENCE [LARGE SCALE GENOMIC DNA]</scope>
    <source>
        <strain evidence="3">ATCC 18201 / CBS 1600 / BCRC 20928 / JCM 3617 / NBRC 0987 / NRRL Y-1542</strain>
    </source>
</reference>
<accession>A0A0H5CIK3</accession>
<evidence type="ECO:0000313" key="1">
    <source>
        <dbReference type="EMBL" id="CEP24384.1"/>
    </source>
</evidence>
<dbReference type="Proteomes" id="UP000038830">
    <property type="component" value="Unassembled WGS sequence"/>
</dbReference>
<dbReference type="InterPro" id="IPR035213">
    <property type="entry name" value="DUF5321"/>
</dbReference>
<dbReference type="Pfam" id="PF17254">
    <property type="entry name" value="DUF5321"/>
    <property type="match status" value="1"/>
</dbReference>
<dbReference type="OrthoDB" id="2253354at2759"/>
<name>A0A0H5CIK3_CYBJN</name>